<reference evidence="2" key="1">
    <citation type="submission" date="2023-06" db="EMBL/GenBank/DDBJ databases">
        <title>MBL-encoding genomic islands in Pseudomonas spp. in Poland.</title>
        <authorList>
            <person name="Urbanowicz P."/>
            <person name="Izdebski R."/>
            <person name="Biedrzycka M."/>
            <person name="Gniadkowski M."/>
        </authorList>
    </citation>
    <scope>NUCLEOTIDE SEQUENCE</scope>
    <source>
        <strain evidence="2">NMI5768_13</strain>
    </source>
</reference>
<evidence type="ECO:0000256" key="1">
    <source>
        <dbReference type="SAM" id="MobiDB-lite"/>
    </source>
</evidence>
<dbReference type="AlphaFoldDB" id="A0AAW7HH57"/>
<dbReference type="EMBL" id="JAJSRF020000001">
    <property type="protein sequence ID" value="MDM3953249.1"/>
    <property type="molecule type" value="Genomic_DNA"/>
</dbReference>
<accession>A0AAW7HH57</accession>
<organism evidence="2 3">
    <name type="scientific">Pseudomonas alloputida</name>
    <dbReference type="NCBI Taxonomy" id="1940621"/>
    <lineage>
        <taxon>Bacteria</taxon>
        <taxon>Pseudomonadati</taxon>
        <taxon>Pseudomonadota</taxon>
        <taxon>Gammaproteobacteria</taxon>
        <taxon>Pseudomonadales</taxon>
        <taxon>Pseudomonadaceae</taxon>
        <taxon>Pseudomonas</taxon>
    </lineage>
</organism>
<name>A0AAW7HH57_9PSED</name>
<evidence type="ECO:0000313" key="3">
    <source>
        <dbReference type="Proteomes" id="UP001165439"/>
    </source>
</evidence>
<feature type="compositionally biased region" description="Basic and acidic residues" evidence="1">
    <location>
        <begin position="38"/>
        <end position="50"/>
    </location>
</feature>
<feature type="region of interest" description="Disordered" evidence="1">
    <location>
        <begin position="26"/>
        <end position="51"/>
    </location>
</feature>
<sequence>MLAQPRKSNRPGVWFVWHVGHTRYPLRGGKKKMPGKTLLRDRASGEEKKKMAPCYRRNPYSRDTGWNHGKLHIDVQD</sequence>
<dbReference type="RefSeq" id="WP_232857026.1">
    <property type="nucleotide sequence ID" value="NZ_JAJSPO010000004.1"/>
</dbReference>
<gene>
    <name evidence="2" type="ORF">LU674_013085</name>
</gene>
<protein>
    <submittedName>
        <fullName evidence="2">Uncharacterized protein</fullName>
    </submittedName>
</protein>
<evidence type="ECO:0000313" key="2">
    <source>
        <dbReference type="EMBL" id="MDM3953249.1"/>
    </source>
</evidence>
<proteinExistence type="predicted"/>
<dbReference type="Proteomes" id="UP001165439">
    <property type="component" value="Unassembled WGS sequence"/>
</dbReference>
<comment type="caution">
    <text evidence="2">The sequence shown here is derived from an EMBL/GenBank/DDBJ whole genome shotgun (WGS) entry which is preliminary data.</text>
</comment>